<feature type="domain" description="PhoU" evidence="8">
    <location>
        <begin position="16"/>
        <end position="104"/>
    </location>
</feature>
<dbReference type="FunFam" id="1.20.58.220:FF:000004">
    <property type="entry name" value="Phosphate-specific transport system accessory protein PhoU"/>
    <property type="match status" value="1"/>
</dbReference>
<evidence type="ECO:0000256" key="2">
    <source>
        <dbReference type="ARBA" id="ARBA00008107"/>
    </source>
</evidence>
<name>A0A9W6LDX8_9ACTN</name>
<comment type="subcellular location">
    <subcellularLocation>
        <location evidence="1 7">Cytoplasm</location>
    </subcellularLocation>
</comment>
<protein>
    <recommendedName>
        <fullName evidence="7">Phosphate-specific transport system accessory protein PhoU</fullName>
    </recommendedName>
</protein>
<dbReference type="PIRSF" id="PIRSF003107">
    <property type="entry name" value="PhoU"/>
    <property type="match status" value="1"/>
</dbReference>
<evidence type="ECO:0000256" key="3">
    <source>
        <dbReference type="ARBA" id="ARBA00011738"/>
    </source>
</evidence>
<accession>A0A9W6LDX8</accession>
<comment type="function">
    <text evidence="7">Plays a role in the regulation of phosphate uptake.</text>
</comment>
<evidence type="ECO:0000313" key="9">
    <source>
        <dbReference type="EMBL" id="GLI40153.1"/>
    </source>
</evidence>
<dbReference type="InterPro" id="IPR026022">
    <property type="entry name" value="PhoU_dom"/>
</dbReference>
<comment type="similarity">
    <text evidence="2 7">Belongs to the PhoU family.</text>
</comment>
<gene>
    <name evidence="9" type="ORF">GALLR39Z86_00030</name>
</gene>
<evidence type="ECO:0000256" key="1">
    <source>
        <dbReference type="ARBA" id="ARBA00004496"/>
    </source>
</evidence>
<dbReference type="EMBL" id="BSDT01000001">
    <property type="protein sequence ID" value="GLI40153.1"/>
    <property type="molecule type" value="Genomic_DNA"/>
</dbReference>
<evidence type="ECO:0000259" key="8">
    <source>
        <dbReference type="Pfam" id="PF01895"/>
    </source>
</evidence>
<dbReference type="GO" id="GO:0005737">
    <property type="term" value="C:cytoplasm"/>
    <property type="evidence" value="ECO:0007669"/>
    <property type="project" value="UniProtKB-SubCell"/>
</dbReference>
<comment type="subunit">
    <text evidence="3 7">Homodimer.</text>
</comment>
<comment type="caution">
    <text evidence="9">The sequence shown here is derived from an EMBL/GenBank/DDBJ whole genome shotgun (WGS) entry which is preliminary data.</text>
</comment>
<keyword evidence="4 7" id="KW-0813">Transport</keyword>
<proteinExistence type="inferred from homology"/>
<keyword evidence="6 7" id="KW-0592">Phosphate transport</keyword>
<evidence type="ECO:0000256" key="6">
    <source>
        <dbReference type="ARBA" id="ARBA00022592"/>
    </source>
</evidence>
<dbReference type="GO" id="GO:0045936">
    <property type="term" value="P:negative regulation of phosphate metabolic process"/>
    <property type="evidence" value="ECO:0007669"/>
    <property type="project" value="InterPro"/>
</dbReference>
<dbReference type="PANTHER" id="PTHR42930">
    <property type="entry name" value="PHOSPHATE-SPECIFIC TRANSPORT SYSTEM ACCESSORY PROTEIN PHOU"/>
    <property type="match status" value="1"/>
</dbReference>
<dbReference type="Gene3D" id="1.20.58.220">
    <property type="entry name" value="Phosphate transport system protein phou homolog 2, domain 2"/>
    <property type="match status" value="1"/>
</dbReference>
<dbReference type="NCBIfam" id="TIGR02135">
    <property type="entry name" value="phoU_full"/>
    <property type="match status" value="1"/>
</dbReference>
<keyword evidence="5 7" id="KW-0963">Cytoplasm</keyword>
<dbReference type="InterPro" id="IPR038078">
    <property type="entry name" value="PhoU-like_sf"/>
</dbReference>
<dbReference type="GO" id="GO:0006817">
    <property type="term" value="P:phosphate ion transport"/>
    <property type="evidence" value="ECO:0007669"/>
    <property type="project" value="UniProtKB-KW"/>
</dbReference>
<sequence length="215" mass="23546">MANVFHVHLNELNELLVEMARRVGDAVEQAGAALLETDVAAAEAVVAADDQVNALQFQVDDRIVELMTQYDPVATDLRFILGAVRISVDLERMGDLAKHVAKSVLLRAPVPVIPDSLRADFAAMGAAAVHLSQKLVTVLEERDHLQASQMGLDDDELDAIQQRIHDQLPSLGYGPQTAVDVALLARFFERFGDHAVRISHQVVYLVTGDVHLDRS</sequence>
<evidence type="ECO:0000313" key="10">
    <source>
        <dbReference type="Proteomes" id="UP001144313"/>
    </source>
</evidence>
<keyword evidence="10" id="KW-1185">Reference proteome</keyword>
<evidence type="ECO:0000256" key="4">
    <source>
        <dbReference type="ARBA" id="ARBA00022448"/>
    </source>
</evidence>
<dbReference type="InterPro" id="IPR028366">
    <property type="entry name" value="PhoU"/>
</dbReference>
<feature type="domain" description="PhoU" evidence="8">
    <location>
        <begin position="124"/>
        <end position="201"/>
    </location>
</feature>
<dbReference type="PANTHER" id="PTHR42930:SF3">
    <property type="entry name" value="PHOSPHATE-SPECIFIC TRANSPORT SYSTEM ACCESSORY PROTEIN PHOU"/>
    <property type="match status" value="1"/>
</dbReference>
<reference evidence="9" key="1">
    <citation type="submission" date="2022-12" db="EMBL/GenBank/DDBJ databases">
        <title>Reference genome sequencing for broad-spectrum identification of bacterial and archaeal isolates by mass spectrometry.</title>
        <authorList>
            <person name="Sekiguchi Y."/>
            <person name="Tourlousse D.M."/>
        </authorList>
    </citation>
    <scope>NUCLEOTIDE SEQUENCE</scope>
    <source>
        <strain evidence="9">LLR39Z86</strain>
    </source>
</reference>
<dbReference type="AlphaFoldDB" id="A0A9W6LDX8"/>
<dbReference type="GO" id="GO:0030643">
    <property type="term" value="P:intracellular phosphate ion homeostasis"/>
    <property type="evidence" value="ECO:0007669"/>
    <property type="project" value="InterPro"/>
</dbReference>
<dbReference type="Pfam" id="PF01895">
    <property type="entry name" value="PhoU"/>
    <property type="match status" value="2"/>
</dbReference>
<evidence type="ECO:0000256" key="7">
    <source>
        <dbReference type="PIRNR" id="PIRNR003107"/>
    </source>
</evidence>
<evidence type="ECO:0000256" key="5">
    <source>
        <dbReference type="ARBA" id="ARBA00022490"/>
    </source>
</evidence>
<dbReference type="Proteomes" id="UP001144313">
    <property type="component" value="Unassembled WGS sequence"/>
</dbReference>
<organism evidence="9 10">
    <name type="scientific">Glycomyces algeriensis</name>
    <dbReference type="NCBI Taxonomy" id="256037"/>
    <lineage>
        <taxon>Bacteria</taxon>
        <taxon>Bacillati</taxon>
        <taxon>Actinomycetota</taxon>
        <taxon>Actinomycetes</taxon>
        <taxon>Glycomycetales</taxon>
        <taxon>Glycomycetaceae</taxon>
        <taxon>Glycomyces</taxon>
    </lineage>
</organism>
<dbReference type="SUPFAM" id="SSF109755">
    <property type="entry name" value="PhoU-like"/>
    <property type="match status" value="1"/>
</dbReference>